<organism evidence="1 2">
    <name type="scientific">Folsomia candida</name>
    <name type="common">Springtail</name>
    <dbReference type="NCBI Taxonomy" id="158441"/>
    <lineage>
        <taxon>Eukaryota</taxon>
        <taxon>Metazoa</taxon>
        <taxon>Ecdysozoa</taxon>
        <taxon>Arthropoda</taxon>
        <taxon>Hexapoda</taxon>
        <taxon>Collembola</taxon>
        <taxon>Entomobryomorpha</taxon>
        <taxon>Isotomoidea</taxon>
        <taxon>Isotomidae</taxon>
        <taxon>Proisotominae</taxon>
        <taxon>Folsomia</taxon>
    </lineage>
</organism>
<dbReference type="AlphaFoldDB" id="A0A226F3L7"/>
<sequence length="111" mass="11980">MVYIFLAVLWICICTLSYGVSILRWGKATRVAPGLGSSQAKGATANGTIITTTTTSKTTRHRKLGCVPSLFSNFNQDQNQDVTFVCKPESNEKSKSAMAISCTHRSSDESG</sequence>
<evidence type="ECO:0000313" key="1">
    <source>
        <dbReference type="EMBL" id="OXA64369.1"/>
    </source>
</evidence>
<evidence type="ECO:0000313" key="2">
    <source>
        <dbReference type="Proteomes" id="UP000198287"/>
    </source>
</evidence>
<protein>
    <submittedName>
        <fullName evidence="1">Uncharacterized protein</fullName>
    </submittedName>
</protein>
<dbReference type="OrthoDB" id="7699870at2759"/>
<proteinExistence type="predicted"/>
<dbReference type="EMBL" id="LNIX01000001">
    <property type="protein sequence ID" value="OXA64369.1"/>
    <property type="molecule type" value="Genomic_DNA"/>
</dbReference>
<accession>A0A226F3L7</accession>
<name>A0A226F3L7_FOLCA</name>
<reference evidence="1 2" key="1">
    <citation type="submission" date="2015-12" db="EMBL/GenBank/DDBJ databases">
        <title>The genome of Folsomia candida.</title>
        <authorList>
            <person name="Faddeeva A."/>
            <person name="Derks M.F."/>
            <person name="Anvar Y."/>
            <person name="Smit S."/>
            <person name="Van Straalen N."/>
            <person name="Roelofs D."/>
        </authorList>
    </citation>
    <scope>NUCLEOTIDE SEQUENCE [LARGE SCALE GENOMIC DNA]</scope>
    <source>
        <strain evidence="1 2">VU population</strain>
        <tissue evidence="1">Whole body</tissue>
    </source>
</reference>
<comment type="caution">
    <text evidence="1">The sequence shown here is derived from an EMBL/GenBank/DDBJ whole genome shotgun (WGS) entry which is preliminary data.</text>
</comment>
<dbReference type="Proteomes" id="UP000198287">
    <property type="component" value="Unassembled WGS sequence"/>
</dbReference>
<gene>
    <name evidence="1" type="ORF">Fcan01_02663</name>
</gene>
<keyword evidence="2" id="KW-1185">Reference proteome</keyword>